<gene>
    <name evidence="2" type="ORF">PBRA_008386</name>
</gene>
<name>A0A0G4J148_PLABS</name>
<feature type="region of interest" description="Disordered" evidence="1">
    <location>
        <begin position="236"/>
        <end position="280"/>
    </location>
</feature>
<protein>
    <submittedName>
        <fullName evidence="2">Uncharacterized protein</fullName>
    </submittedName>
</protein>
<dbReference type="EMBL" id="CDSF01000108">
    <property type="protein sequence ID" value="CEP01074.1"/>
    <property type="molecule type" value="Genomic_DNA"/>
</dbReference>
<evidence type="ECO:0000313" key="3">
    <source>
        <dbReference type="Proteomes" id="UP000039324"/>
    </source>
</evidence>
<accession>A0A0G4J148</accession>
<evidence type="ECO:0000256" key="1">
    <source>
        <dbReference type="SAM" id="MobiDB-lite"/>
    </source>
</evidence>
<evidence type="ECO:0000313" key="2">
    <source>
        <dbReference type="EMBL" id="CEP01074.1"/>
    </source>
</evidence>
<sequence length="293" mass="32418">MLSWKLRPMYVRGFRRQPLSAIHRILKTKGFDIRKIVEIGLLHGTSMLDVWAYEYIWPDALHLHDRTRVPSPIQHEDMQRSRHHGDNAAFLRGASIAAQNPGEFGTIVVAASAPADTGDAGKNPDECCVTPVAAASRNRLPVLVDLQATASCLNHSILVPPWTGSPPYDAVSLRNCRPVRPSSCVQMRHLSCIAWLTHRSGRQSALTRLPALPEPTLMSPPTVITDGRIHYDQNTSCWTPASEPDTSGRTCGPSWTEQACSQPPFPVQREHQQDSSWAASTGWGQRRADLLLS</sequence>
<dbReference type="Proteomes" id="UP000039324">
    <property type="component" value="Unassembled WGS sequence"/>
</dbReference>
<organism evidence="2 3">
    <name type="scientific">Plasmodiophora brassicae</name>
    <name type="common">Clubroot disease agent</name>
    <dbReference type="NCBI Taxonomy" id="37360"/>
    <lineage>
        <taxon>Eukaryota</taxon>
        <taxon>Sar</taxon>
        <taxon>Rhizaria</taxon>
        <taxon>Endomyxa</taxon>
        <taxon>Phytomyxea</taxon>
        <taxon>Plasmodiophorida</taxon>
        <taxon>Plasmodiophoridae</taxon>
        <taxon>Plasmodiophora</taxon>
    </lineage>
</organism>
<keyword evidence="3" id="KW-1185">Reference proteome</keyword>
<proteinExistence type="predicted"/>
<dbReference type="AlphaFoldDB" id="A0A0G4J148"/>
<feature type="compositionally biased region" description="Polar residues" evidence="1">
    <location>
        <begin position="236"/>
        <end position="261"/>
    </location>
</feature>
<reference evidence="2 3" key="1">
    <citation type="submission" date="2015-02" db="EMBL/GenBank/DDBJ databases">
        <authorList>
            <person name="Chooi Y.-H."/>
        </authorList>
    </citation>
    <scope>NUCLEOTIDE SEQUENCE [LARGE SCALE GENOMIC DNA]</scope>
    <source>
        <strain evidence="2">E3</strain>
    </source>
</reference>